<comment type="caution">
    <text evidence="2">The sequence shown here is derived from an EMBL/GenBank/DDBJ whole genome shotgun (WGS) entry which is preliminary data.</text>
</comment>
<accession>A0A7K1V2G6</accession>
<feature type="transmembrane region" description="Helical" evidence="1">
    <location>
        <begin position="158"/>
        <end position="178"/>
    </location>
</feature>
<proteinExistence type="predicted"/>
<feature type="transmembrane region" description="Helical" evidence="1">
    <location>
        <begin position="190"/>
        <end position="211"/>
    </location>
</feature>
<name>A0A7K1V2G6_9NOCA</name>
<keyword evidence="1" id="KW-0472">Membrane</keyword>
<gene>
    <name evidence="2" type="ORF">GPX89_26675</name>
</gene>
<evidence type="ECO:0000313" key="2">
    <source>
        <dbReference type="EMBL" id="MVU80826.1"/>
    </source>
</evidence>
<feature type="transmembrane region" description="Helical" evidence="1">
    <location>
        <begin position="119"/>
        <end position="138"/>
    </location>
</feature>
<keyword evidence="1" id="KW-1133">Transmembrane helix</keyword>
<dbReference type="RefSeq" id="WP_157390387.1">
    <property type="nucleotide sequence ID" value="NZ_WRPP01000005.1"/>
</dbReference>
<dbReference type="AlphaFoldDB" id="A0A7K1V2G6"/>
<reference evidence="2 3" key="1">
    <citation type="submission" date="2019-12" db="EMBL/GenBank/DDBJ databases">
        <title>Nocardia sp. nov. ET3-3 isolated from soil.</title>
        <authorList>
            <person name="Kanchanasin P."/>
            <person name="Tanasupawat S."/>
            <person name="Yuki M."/>
            <person name="Kudo T."/>
        </authorList>
    </citation>
    <scope>NUCLEOTIDE SEQUENCE [LARGE SCALE GENOMIC DNA]</scope>
    <source>
        <strain evidence="2 3">ET3-3</strain>
    </source>
</reference>
<dbReference type="Proteomes" id="UP000466794">
    <property type="component" value="Unassembled WGS sequence"/>
</dbReference>
<dbReference type="EMBL" id="WRPP01000005">
    <property type="protein sequence ID" value="MVU80826.1"/>
    <property type="molecule type" value="Genomic_DNA"/>
</dbReference>
<feature type="transmembrane region" description="Helical" evidence="1">
    <location>
        <begin position="223"/>
        <end position="247"/>
    </location>
</feature>
<feature type="transmembrane region" description="Helical" evidence="1">
    <location>
        <begin position="16"/>
        <end position="36"/>
    </location>
</feature>
<sequence>MEFPVPSDVPMPQTGQLVLIVGMSALALLSIGYAVVESRRRGDLLLVFLVIGSGLAIPYEALGDGLVHVYYTEHGQLTWIHTFGRDIPAFIGILYFWYLPFGAYALLRRAAKGVTAQQFWTAWLATLSFCLGFEILVTETAGPTWIYYGPQAFMVGDVPFFTPFTYVSFCLGIAAGVAGLERLLPKRQQWLLIPAIPMLMFATQGMTSLPLAVSLHSGTTNHVYLALGALGSGAFAVGLAWIVSLAVRKPWARTNETAAGRQVGAITTGSI</sequence>
<keyword evidence="3" id="KW-1185">Reference proteome</keyword>
<organism evidence="2 3">
    <name type="scientific">Nocardia terrae</name>
    <dbReference type="NCBI Taxonomy" id="2675851"/>
    <lineage>
        <taxon>Bacteria</taxon>
        <taxon>Bacillati</taxon>
        <taxon>Actinomycetota</taxon>
        <taxon>Actinomycetes</taxon>
        <taxon>Mycobacteriales</taxon>
        <taxon>Nocardiaceae</taxon>
        <taxon>Nocardia</taxon>
    </lineage>
</organism>
<evidence type="ECO:0008006" key="4">
    <source>
        <dbReference type="Google" id="ProtNLM"/>
    </source>
</evidence>
<evidence type="ECO:0000313" key="3">
    <source>
        <dbReference type="Proteomes" id="UP000466794"/>
    </source>
</evidence>
<keyword evidence="1" id="KW-0812">Transmembrane</keyword>
<evidence type="ECO:0000256" key="1">
    <source>
        <dbReference type="SAM" id="Phobius"/>
    </source>
</evidence>
<feature type="transmembrane region" description="Helical" evidence="1">
    <location>
        <begin position="87"/>
        <end position="107"/>
    </location>
</feature>
<protein>
    <recommendedName>
        <fullName evidence="4">Carotenoid biosynthesis protein</fullName>
    </recommendedName>
</protein>
<feature type="transmembrane region" description="Helical" evidence="1">
    <location>
        <begin position="43"/>
        <end position="62"/>
    </location>
</feature>